<evidence type="ECO:0000313" key="2">
    <source>
        <dbReference type="Proteomes" id="UP000216101"/>
    </source>
</evidence>
<dbReference type="EMBL" id="NHNI01000002">
    <property type="protein sequence ID" value="OZY84756.1"/>
    <property type="molecule type" value="Genomic_DNA"/>
</dbReference>
<gene>
    <name evidence="1" type="ORF">CBP51_16445</name>
</gene>
<name>A0A266Q550_9GAMM</name>
<evidence type="ECO:0000313" key="1">
    <source>
        <dbReference type="EMBL" id="OZY84756.1"/>
    </source>
</evidence>
<dbReference type="STRING" id="1209072.GCA_000766945_00619"/>
<keyword evidence="2" id="KW-1185">Reference proteome</keyword>
<accession>A0A266Q550</accession>
<sequence length="106" mass="12374">MQCISIQISPKHARDFDRTAFLERVRPIRSPEVDAIEEKGKLFLSFNFFTEFPAQLWQELQHALYLDQTYAPYIAPVSIVICEGETDDECLLLHHFNRDEPLDSFA</sequence>
<proteinExistence type="predicted"/>
<dbReference type="AlphaFoldDB" id="A0A266Q550"/>
<protein>
    <submittedName>
        <fullName evidence="1">Uncharacterized protein</fullName>
    </submittedName>
</protein>
<organism evidence="1 2">
    <name type="scientific">Cellvibrio mixtus</name>
    <dbReference type="NCBI Taxonomy" id="39650"/>
    <lineage>
        <taxon>Bacteria</taxon>
        <taxon>Pseudomonadati</taxon>
        <taxon>Pseudomonadota</taxon>
        <taxon>Gammaproteobacteria</taxon>
        <taxon>Cellvibrionales</taxon>
        <taxon>Cellvibrionaceae</taxon>
        <taxon>Cellvibrio</taxon>
    </lineage>
</organism>
<dbReference type="Proteomes" id="UP000216101">
    <property type="component" value="Unassembled WGS sequence"/>
</dbReference>
<dbReference type="RefSeq" id="WP_094985772.1">
    <property type="nucleotide sequence ID" value="NZ_NHNI01000002.1"/>
</dbReference>
<reference evidence="2" key="1">
    <citation type="submission" date="2017-05" db="EMBL/GenBank/DDBJ databases">
        <authorList>
            <person name="Barney B.M."/>
        </authorList>
    </citation>
    <scope>NUCLEOTIDE SEQUENCE [LARGE SCALE GENOMIC DNA]</scope>
    <source>
        <strain evidence="2">PSBB022</strain>
    </source>
</reference>
<comment type="caution">
    <text evidence="1">The sequence shown here is derived from an EMBL/GenBank/DDBJ whole genome shotgun (WGS) entry which is preliminary data.</text>
</comment>